<dbReference type="RefSeq" id="WP_229485677.1">
    <property type="nucleotide sequence ID" value="NZ_JAIVFQ010000019.1"/>
</dbReference>
<proteinExistence type="predicted"/>
<dbReference type="Pfam" id="PF13087">
    <property type="entry name" value="AAA_12"/>
    <property type="match status" value="1"/>
</dbReference>
<evidence type="ECO:0000313" key="3">
    <source>
        <dbReference type="Proteomes" id="UP001199525"/>
    </source>
</evidence>
<dbReference type="Gene3D" id="3.40.50.300">
    <property type="entry name" value="P-loop containing nucleotide triphosphate hydrolases"/>
    <property type="match status" value="1"/>
</dbReference>
<accession>A0ABS8IA14</accession>
<reference evidence="2 3" key="1">
    <citation type="journal article" date="2021" name="Microorganisms">
        <title>Genome Evolution of Filamentous Cyanobacterium Nostoc Species: From Facultative Symbiosis to Free Living.</title>
        <authorList>
            <person name="Huo D."/>
            <person name="Li H."/>
            <person name="Cai F."/>
            <person name="Guo X."/>
            <person name="Qiao Z."/>
            <person name="Wang W."/>
            <person name="Yu G."/>
            <person name="Li R."/>
        </authorList>
    </citation>
    <scope>NUCLEOTIDE SEQUENCE [LARGE SCALE GENOMIC DNA]</scope>
    <source>
        <strain evidence="2 3">CHAB 5714</strain>
    </source>
</reference>
<evidence type="ECO:0000259" key="1">
    <source>
        <dbReference type="Pfam" id="PF13087"/>
    </source>
</evidence>
<dbReference type="InterPro" id="IPR027417">
    <property type="entry name" value="P-loop_NTPase"/>
</dbReference>
<keyword evidence="3" id="KW-1185">Reference proteome</keyword>
<dbReference type="InterPro" id="IPR045055">
    <property type="entry name" value="DNA2/NAM7-like"/>
</dbReference>
<evidence type="ECO:0000313" key="2">
    <source>
        <dbReference type="EMBL" id="MCC5600613.1"/>
    </source>
</evidence>
<dbReference type="EMBL" id="JAIVFQ010000019">
    <property type="protein sequence ID" value="MCC5600613.1"/>
    <property type="molecule type" value="Genomic_DNA"/>
</dbReference>
<dbReference type="Proteomes" id="UP001199525">
    <property type="component" value="Unassembled WGS sequence"/>
</dbReference>
<dbReference type="SUPFAM" id="SSF52540">
    <property type="entry name" value="P-loop containing nucleoside triphosphate hydrolases"/>
    <property type="match status" value="1"/>
</dbReference>
<gene>
    <name evidence="2" type="ORF">LC586_15625</name>
</gene>
<comment type="caution">
    <text evidence="2">The sequence shown here is derived from an EMBL/GenBank/DDBJ whole genome shotgun (WGS) entry which is preliminary data.</text>
</comment>
<name>A0ABS8IA14_9NOSO</name>
<feature type="domain" description="DNA2/NAM7 helicase-like C-terminal" evidence="1">
    <location>
        <begin position="26"/>
        <end position="142"/>
    </location>
</feature>
<sequence>MLIKTEPKASRLGTKEISCHVEGKLENNVNWAEVDAVEALIEELLAAGYCLNSPDSDNTIGVISPYRRQVNALSQRLKSRWSDFSPKSIGTVHTFQGGHKSVIIFSTRQCFATDSLWFINRRPNLLNVAVSRARELFILVGNLGRISEGGHTKELVEYIREFGEMRELQKSGTWI</sequence>
<dbReference type="CDD" id="cd18808">
    <property type="entry name" value="SF1_C_Upf1"/>
    <property type="match status" value="1"/>
</dbReference>
<dbReference type="InterPro" id="IPR047187">
    <property type="entry name" value="SF1_C_Upf1"/>
</dbReference>
<dbReference type="PANTHER" id="PTHR10887">
    <property type="entry name" value="DNA2/NAM7 HELICASE FAMILY"/>
    <property type="match status" value="1"/>
</dbReference>
<dbReference type="PANTHER" id="PTHR10887:SF322">
    <property type="entry name" value="HELICASE MOV-10"/>
    <property type="match status" value="1"/>
</dbReference>
<dbReference type="InterPro" id="IPR041679">
    <property type="entry name" value="DNA2/NAM7-like_C"/>
</dbReference>
<organism evidence="2 3">
    <name type="scientific">Nostoc favosum CHAB5714</name>
    <dbReference type="NCBI Taxonomy" id="2780399"/>
    <lineage>
        <taxon>Bacteria</taxon>
        <taxon>Bacillati</taxon>
        <taxon>Cyanobacteriota</taxon>
        <taxon>Cyanophyceae</taxon>
        <taxon>Nostocales</taxon>
        <taxon>Nostocaceae</taxon>
        <taxon>Nostoc</taxon>
        <taxon>Nostoc favosum</taxon>
    </lineage>
</organism>
<protein>
    <recommendedName>
        <fullName evidence="1">DNA2/NAM7 helicase-like C-terminal domain-containing protein</fullName>
    </recommendedName>
</protein>